<dbReference type="RefSeq" id="WP_114449494.1">
    <property type="nucleotide sequence ID" value="NZ_QPHM01000001.1"/>
</dbReference>
<proteinExistence type="predicted"/>
<dbReference type="Proteomes" id="UP000252189">
    <property type="component" value="Unassembled WGS sequence"/>
</dbReference>
<evidence type="ECO:0000256" key="1">
    <source>
        <dbReference type="SAM" id="MobiDB-lite"/>
    </source>
</evidence>
<sequence length="168" mass="18714">MTDSSLPIDTDSDSDGDRPEKSLRKLTELMMRGSGFREEKEVEVFGGAVTLVFKPIPDRDYIPMMVALEEHLGIEADDAMGDIEEALADAETTAEVDLSVFDTDFIDLMYEMVRLGIDGEAMGGDEEMVDELLENAVGGYVLEWAFEVMELTGNLMDAKRFRGGRNRE</sequence>
<evidence type="ECO:0000313" key="3">
    <source>
        <dbReference type="Proteomes" id="UP000252189"/>
    </source>
</evidence>
<dbReference type="EMBL" id="QPHM01000001">
    <property type="protein sequence ID" value="RCU47935.1"/>
    <property type="molecule type" value="Genomic_DNA"/>
</dbReference>
<dbReference type="OrthoDB" id="204069at2157"/>
<keyword evidence="3" id="KW-1185">Reference proteome</keyword>
<dbReference type="AlphaFoldDB" id="A0A368NE49"/>
<protein>
    <submittedName>
        <fullName evidence="2">Uncharacterized protein</fullName>
    </submittedName>
</protein>
<reference evidence="2 3" key="1">
    <citation type="submission" date="2018-07" db="EMBL/GenBank/DDBJ databases">
        <title>Genome sequences of Haloplanus salinus JCM 18368T.</title>
        <authorList>
            <person name="Kim Y.B."/>
            <person name="Roh S.W."/>
        </authorList>
    </citation>
    <scope>NUCLEOTIDE SEQUENCE [LARGE SCALE GENOMIC DNA]</scope>
    <source>
        <strain evidence="2 3">JCM 18368</strain>
    </source>
</reference>
<accession>A0A368NE49</accession>
<comment type="caution">
    <text evidence="2">The sequence shown here is derived from an EMBL/GenBank/DDBJ whole genome shotgun (WGS) entry which is preliminary data.</text>
</comment>
<gene>
    <name evidence="2" type="ORF">DU504_11900</name>
</gene>
<evidence type="ECO:0000313" key="2">
    <source>
        <dbReference type="EMBL" id="RCU47935.1"/>
    </source>
</evidence>
<name>A0A368NE49_9EURY</name>
<feature type="region of interest" description="Disordered" evidence="1">
    <location>
        <begin position="1"/>
        <end position="22"/>
    </location>
</feature>
<organism evidence="2 3">
    <name type="scientific">Haloplanus salinus</name>
    <dbReference type="NCBI Taxonomy" id="1126245"/>
    <lineage>
        <taxon>Archaea</taxon>
        <taxon>Methanobacteriati</taxon>
        <taxon>Methanobacteriota</taxon>
        <taxon>Stenosarchaea group</taxon>
        <taxon>Halobacteria</taxon>
        <taxon>Halobacteriales</taxon>
        <taxon>Haloferacaceae</taxon>
        <taxon>Haloplanus</taxon>
    </lineage>
</organism>